<evidence type="ECO:0000256" key="8">
    <source>
        <dbReference type="RuleBase" id="RU368122"/>
    </source>
</evidence>
<comment type="catalytic activity">
    <reaction evidence="8">
        <text>[(1-&gt;4)-beta-D-glucosyl]n+m + reduced acceptor + O2 = 4-dehydro-beta-D-glucosyl-[(1-&gt;4)-beta-D-glucosyl]n-1 + [(1-&gt;4)-beta-D-glucosyl]m + acceptor + H2O.</text>
        <dbReference type="EC" id="1.14.99.56"/>
    </reaction>
</comment>
<evidence type="ECO:0000256" key="9">
    <source>
        <dbReference type="SAM" id="MobiDB-lite"/>
    </source>
</evidence>
<dbReference type="InterPro" id="IPR036861">
    <property type="entry name" value="Endochitinase-like_sf"/>
</dbReference>
<proteinExistence type="predicted"/>
<evidence type="ECO:0000256" key="3">
    <source>
        <dbReference type="ARBA" id="ARBA00022525"/>
    </source>
</evidence>
<keyword evidence="5 7" id="KW-1015">Disulfide bond</keyword>
<dbReference type="Gene3D" id="3.30.60.10">
    <property type="entry name" value="Endochitinase-like"/>
    <property type="match status" value="1"/>
</dbReference>
<dbReference type="GO" id="GO:0008061">
    <property type="term" value="F:chitin binding"/>
    <property type="evidence" value="ECO:0007669"/>
    <property type="project" value="UniProtKB-UniRule"/>
</dbReference>
<comment type="function">
    <text evidence="8">Lytic polysaccharide monooxygenase (LMPO) that depolymerizes crystalline and amorphous polysaccharides via the oxidation of scissile alpha- or beta-(1-4)-glycosidic bonds, yielding C1 and/or C4 oxidation products. Catalysis by LPMOs requires the reduction of the active-site copper from Cu(II) to Cu(I) by a reducing agent and H(2)O(2) or O(2) as a cosubstrate.</text>
</comment>
<keyword evidence="6" id="KW-0325">Glycoprotein</keyword>
<reference evidence="12 13" key="1">
    <citation type="submission" date="2018-05" db="EMBL/GenBank/DDBJ databases">
        <title>Whole genome sequencing for identification of molecular markers to develop diagnostic detection tools for the regulated plant pathogen Lachnellula willkommii.</title>
        <authorList>
            <person name="Giroux E."/>
            <person name="Bilodeau G."/>
        </authorList>
    </citation>
    <scope>NUCLEOTIDE SEQUENCE [LARGE SCALE GENOMIC DNA]</scope>
    <source>
        <strain evidence="12 13">CBS 203.66</strain>
    </source>
</reference>
<dbReference type="PANTHER" id="PTHR33353">
    <property type="entry name" value="PUTATIVE (AFU_ORTHOLOGUE AFUA_1G12560)-RELATED"/>
    <property type="match status" value="1"/>
</dbReference>
<comment type="domain">
    <text evidence="8">Has a modular structure: an endo-beta-1,4-glucanase catalytic module at the N-terminus, a linker rich in serines and threonines, and a C-terminal carbohydrate-binding module (CBM).</text>
</comment>
<dbReference type="PANTHER" id="PTHR33353:SF32">
    <property type="entry name" value="ENDO-BETA-1,4-GLUCANASE D"/>
    <property type="match status" value="1"/>
</dbReference>
<comment type="cofactor">
    <cofactor evidence="1">
        <name>Cu(2+)</name>
        <dbReference type="ChEBI" id="CHEBI:29036"/>
    </cofactor>
</comment>
<feature type="disulfide bond" evidence="7">
    <location>
        <begin position="420"/>
        <end position="435"/>
    </location>
</feature>
<dbReference type="InterPro" id="IPR005103">
    <property type="entry name" value="AA9_LPMO"/>
</dbReference>
<dbReference type="AlphaFoldDB" id="A0A8T9BIN3"/>
<evidence type="ECO:0000313" key="13">
    <source>
        <dbReference type="Proteomes" id="UP000469559"/>
    </source>
</evidence>
<evidence type="ECO:0000256" key="5">
    <source>
        <dbReference type="ARBA" id="ARBA00023157"/>
    </source>
</evidence>
<dbReference type="GO" id="GO:0030248">
    <property type="term" value="F:cellulose binding"/>
    <property type="evidence" value="ECO:0007669"/>
    <property type="project" value="UniProtKB-UniRule"/>
</dbReference>
<dbReference type="GO" id="GO:0030245">
    <property type="term" value="P:cellulose catabolic process"/>
    <property type="evidence" value="ECO:0007669"/>
    <property type="project" value="UniProtKB-UniRule"/>
</dbReference>
<dbReference type="CDD" id="cd11618">
    <property type="entry name" value="ChtBD1_1"/>
    <property type="match status" value="1"/>
</dbReference>
<dbReference type="SUPFAM" id="SSF57016">
    <property type="entry name" value="Plant lectins/antimicrobial peptides"/>
    <property type="match status" value="1"/>
</dbReference>
<organism evidence="12 13">
    <name type="scientific">Lachnellula arida</name>
    <dbReference type="NCBI Taxonomy" id="1316785"/>
    <lineage>
        <taxon>Eukaryota</taxon>
        <taxon>Fungi</taxon>
        <taxon>Dikarya</taxon>
        <taxon>Ascomycota</taxon>
        <taxon>Pezizomycotina</taxon>
        <taxon>Leotiomycetes</taxon>
        <taxon>Helotiales</taxon>
        <taxon>Lachnaceae</taxon>
        <taxon>Lachnellula</taxon>
    </lineage>
</organism>
<dbReference type="EC" id="1.14.99.56" evidence="8"/>
<protein>
    <recommendedName>
        <fullName evidence="8">AA9 family lytic polysaccharide monooxygenase</fullName>
        <ecNumber evidence="8">1.14.99.56</ecNumber>
    </recommendedName>
    <alternativeName>
        <fullName evidence="8">Endo-beta-1,4-glucanase</fullName>
    </alternativeName>
    <alternativeName>
        <fullName evidence="8">Glycosyl hydrolase 61 family protein</fullName>
    </alternativeName>
</protein>
<feature type="disulfide bond" evidence="7">
    <location>
        <begin position="434"/>
        <end position="448"/>
    </location>
</feature>
<keyword evidence="8" id="KW-0136">Cellulose degradation</keyword>
<sequence length="509" mass="55157">MRILALFYALAALQMGTAHTVFTTLFINDANQSPGTCGRMPMTPNKATFPINDLKSDDMACGYNGTAGVARVCTIPQAAKLDFLFVEYADNSQPGAIDISHKGPCAVYMKRVESAIQDKAIGDGWFKIWEDTYDAETSQWCTEKLIKNNGMLSVKIPENLAGGYYLIRPELLALHQADKNPPNPQFYLGCAQIFLNSTATSLPKDTVKIPGYVEPTDPAVLFNIYVPKWPYPALGPALYNGSNSVEVKPVDRQTEGLLPYNAVVTNANWWALELDPYSTSDGCKNASKVCFDLTSQCYNSAPPTGSSGCRLWETKCNGVRDACNAGNFNGPPQKNKVLMPGPPGPTKAARQFSVLDTSPTTTPTTAVPTPEPSSSTFQPPAMKLLDTIPTTTSINTVPTPEPSSPTSEPPAMKVSLDGRCGEAQTCTGSAFGDCCSKHNWCGSGSLYCGYNCLADYGTCRGQYKFAREDAHRRRQRSYGWARSNGWAMGHGFAFADELENAPGWANRGL</sequence>
<keyword evidence="13" id="KW-1185">Reference proteome</keyword>
<evidence type="ECO:0000256" key="2">
    <source>
        <dbReference type="ARBA" id="ARBA00004613"/>
    </source>
</evidence>
<dbReference type="Pfam" id="PF03443">
    <property type="entry name" value="AA9"/>
    <property type="match status" value="1"/>
</dbReference>
<keyword evidence="3 8" id="KW-0964">Secreted</keyword>
<name>A0A8T9BIN3_9HELO</name>
<dbReference type="PROSITE" id="PS50941">
    <property type="entry name" value="CHIT_BIND_I_2"/>
    <property type="match status" value="1"/>
</dbReference>
<evidence type="ECO:0000256" key="1">
    <source>
        <dbReference type="ARBA" id="ARBA00001973"/>
    </source>
</evidence>
<dbReference type="EMBL" id="QGMF01000118">
    <property type="protein sequence ID" value="TVY19256.1"/>
    <property type="molecule type" value="Genomic_DNA"/>
</dbReference>
<keyword evidence="8" id="KW-0119">Carbohydrate metabolism</keyword>
<evidence type="ECO:0000256" key="6">
    <source>
        <dbReference type="ARBA" id="ARBA00023180"/>
    </source>
</evidence>
<dbReference type="CDD" id="cd21175">
    <property type="entry name" value="LPMO_AA9"/>
    <property type="match status" value="1"/>
</dbReference>
<feature type="domain" description="Chitin-binding type-1" evidence="11">
    <location>
        <begin position="417"/>
        <end position="461"/>
    </location>
</feature>
<keyword evidence="8" id="KW-0624">Polysaccharide degradation</keyword>
<feature type="signal peptide" evidence="10">
    <location>
        <begin position="1"/>
        <end position="18"/>
    </location>
</feature>
<dbReference type="InterPro" id="IPR001002">
    <property type="entry name" value="Chitin-bd_1"/>
</dbReference>
<comment type="caution">
    <text evidence="7">Lacks conserved residue(s) required for the propagation of feature annotation.</text>
</comment>
<feature type="region of interest" description="Disordered" evidence="9">
    <location>
        <begin position="358"/>
        <end position="412"/>
    </location>
</feature>
<evidence type="ECO:0000259" key="11">
    <source>
        <dbReference type="PROSITE" id="PS50941"/>
    </source>
</evidence>
<keyword evidence="10" id="KW-0732">Signal</keyword>
<dbReference type="GO" id="GO:0005576">
    <property type="term" value="C:extracellular region"/>
    <property type="evidence" value="ECO:0007669"/>
    <property type="project" value="UniProtKB-SubCell"/>
</dbReference>
<dbReference type="OrthoDB" id="5985073at2759"/>
<evidence type="ECO:0000313" key="12">
    <source>
        <dbReference type="EMBL" id="TVY19256.1"/>
    </source>
</evidence>
<evidence type="ECO:0000256" key="10">
    <source>
        <dbReference type="SAM" id="SignalP"/>
    </source>
</evidence>
<dbReference type="Proteomes" id="UP000469559">
    <property type="component" value="Unassembled WGS sequence"/>
</dbReference>
<dbReference type="GO" id="GO:0008810">
    <property type="term" value="F:cellulase activity"/>
    <property type="evidence" value="ECO:0007669"/>
    <property type="project" value="UniProtKB-UniRule"/>
</dbReference>
<feature type="compositionally biased region" description="Low complexity" evidence="9">
    <location>
        <begin position="358"/>
        <end position="376"/>
    </location>
</feature>
<comment type="caution">
    <text evidence="12">The sequence shown here is derived from an EMBL/GenBank/DDBJ whole genome shotgun (WGS) entry which is preliminary data.</text>
</comment>
<evidence type="ECO:0000256" key="7">
    <source>
        <dbReference type="PROSITE-ProRule" id="PRU00261"/>
    </source>
</evidence>
<gene>
    <name evidence="12" type="primary">eglD_0</name>
    <name evidence="12" type="ORF">LARI1_G003787</name>
</gene>
<feature type="compositionally biased region" description="Polar residues" evidence="9">
    <location>
        <begin position="388"/>
        <end position="397"/>
    </location>
</feature>
<comment type="subcellular location">
    <subcellularLocation>
        <location evidence="2 8">Secreted</location>
    </subcellularLocation>
</comment>
<accession>A0A8T9BIN3</accession>
<dbReference type="Gene3D" id="2.70.50.70">
    <property type="match status" value="1"/>
</dbReference>
<feature type="chain" id="PRO_5035807271" description="AA9 family lytic polysaccharide monooxygenase" evidence="10">
    <location>
        <begin position="19"/>
        <end position="509"/>
    </location>
</feature>
<dbReference type="InterPro" id="IPR049892">
    <property type="entry name" value="AA9"/>
</dbReference>
<evidence type="ECO:0000256" key="4">
    <source>
        <dbReference type="ARBA" id="ARBA00022669"/>
    </source>
</evidence>
<keyword evidence="4 7" id="KW-0147">Chitin-binding</keyword>